<dbReference type="AlphaFoldDB" id="A0A9P5GZP6"/>
<reference evidence="1" key="1">
    <citation type="submission" date="2020-03" db="EMBL/GenBank/DDBJ databases">
        <title>Draft Genome Sequence of Cylindrodendrum hubeiense.</title>
        <authorList>
            <person name="Buettner E."/>
            <person name="Kellner H."/>
        </authorList>
    </citation>
    <scope>NUCLEOTIDE SEQUENCE</scope>
    <source>
        <strain evidence="1">IHI 201604</strain>
    </source>
</reference>
<proteinExistence type="predicted"/>
<protein>
    <submittedName>
        <fullName evidence="1">Uncharacterized protein</fullName>
    </submittedName>
</protein>
<evidence type="ECO:0000313" key="2">
    <source>
        <dbReference type="Proteomes" id="UP000722485"/>
    </source>
</evidence>
<accession>A0A9P5GZP6</accession>
<comment type="caution">
    <text evidence="1">The sequence shown here is derived from an EMBL/GenBank/DDBJ whole genome shotgun (WGS) entry which is preliminary data.</text>
</comment>
<gene>
    <name evidence="1" type="ORF">G7Z17_g13046</name>
</gene>
<dbReference type="OrthoDB" id="5135153at2759"/>
<name>A0A9P5GZP6_9HYPO</name>
<sequence>MPRTHRMSPFKQAEIRAREAEYQALWQACERAARKDEYQHSTVPVRQVMLREALTMLLDRRAGDRRRQGKQMCNISVELMIERHLKREAQPRSPFHARNFLENANNELYNAHNAPPAMGVGLAPLARMEVPPIIKYDRDATPPQYDHSLAEDFDSPKGYPPPILENRSHNTTLYDELAACREDRCALVRRLVALESKLAHMTNLVSLLCDEIHPKVMVTPQTPDTMAMFEHNEMMDEADL</sequence>
<keyword evidence="2" id="KW-1185">Reference proteome</keyword>
<dbReference type="Proteomes" id="UP000722485">
    <property type="component" value="Unassembled WGS sequence"/>
</dbReference>
<organism evidence="1 2">
    <name type="scientific">Cylindrodendrum hubeiense</name>
    <dbReference type="NCBI Taxonomy" id="595255"/>
    <lineage>
        <taxon>Eukaryota</taxon>
        <taxon>Fungi</taxon>
        <taxon>Dikarya</taxon>
        <taxon>Ascomycota</taxon>
        <taxon>Pezizomycotina</taxon>
        <taxon>Sordariomycetes</taxon>
        <taxon>Hypocreomycetidae</taxon>
        <taxon>Hypocreales</taxon>
        <taxon>Nectriaceae</taxon>
        <taxon>Cylindrodendrum</taxon>
    </lineage>
</organism>
<evidence type="ECO:0000313" key="1">
    <source>
        <dbReference type="EMBL" id="KAF7536457.1"/>
    </source>
</evidence>
<dbReference type="EMBL" id="JAANBB010000672">
    <property type="protein sequence ID" value="KAF7536457.1"/>
    <property type="molecule type" value="Genomic_DNA"/>
</dbReference>